<dbReference type="STRING" id="1379870.SD10_14765"/>
<feature type="domain" description="Acyltransferase 3" evidence="2">
    <location>
        <begin position="13"/>
        <end position="332"/>
    </location>
</feature>
<feature type="transmembrane region" description="Helical" evidence="1">
    <location>
        <begin position="46"/>
        <end position="65"/>
    </location>
</feature>
<sequence length="353" mass="40073">MKKNGQTASYIPAFTGLRAMAAYLVFLHHYNPAPVGTFANRLFQQGYIGVSVFFVLSGFLIYHRYADNYLEQINWSWRRYLQKRFTRIFPLYVLLLLVTIAIRAQLGHSIRFPLVVLNLTLLQGLFESYKFSGIAQSWSLTVEVCFYLIAPFLFVGLTRWGALCVTIGLVGIGLLLWATIGQLAWHGLFGNLSFVLFYTFFGRSFEFVTGMWLAQWWQQNKVPPSPQTTYNGLFIIAGCLIWQADLGSHTTSQNGLFWSEVVVYNGLLPVGIGLLFVGLLTRPSLLRQFLSLPTIQRFGESAYAFYLIHIGVVAAGLQKLDITNYGLLFCMLAGIAYGLYNYIEKPLARWLRN</sequence>
<dbReference type="AlphaFoldDB" id="A0A0E3V839"/>
<dbReference type="Pfam" id="PF01757">
    <property type="entry name" value="Acyl_transf_3"/>
    <property type="match status" value="1"/>
</dbReference>
<organism evidence="3 4">
    <name type="scientific">Spirosoma radiotolerans</name>
    <dbReference type="NCBI Taxonomy" id="1379870"/>
    <lineage>
        <taxon>Bacteria</taxon>
        <taxon>Pseudomonadati</taxon>
        <taxon>Bacteroidota</taxon>
        <taxon>Cytophagia</taxon>
        <taxon>Cytophagales</taxon>
        <taxon>Cytophagaceae</taxon>
        <taxon>Spirosoma</taxon>
    </lineage>
</organism>
<accession>A0A0E3V839</accession>
<evidence type="ECO:0000259" key="2">
    <source>
        <dbReference type="Pfam" id="PF01757"/>
    </source>
</evidence>
<evidence type="ECO:0000256" key="1">
    <source>
        <dbReference type="SAM" id="Phobius"/>
    </source>
</evidence>
<dbReference type="PANTHER" id="PTHR23028">
    <property type="entry name" value="ACETYLTRANSFERASE"/>
    <property type="match status" value="1"/>
</dbReference>
<dbReference type="EMBL" id="CP010429">
    <property type="protein sequence ID" value="AKD55976.1"/>
    <property type="molecule type" value="Genomic_DNA"/>
</dbReference>
<dbReference type="InterPro" id="IPR050879">
    <property type="entry name" value="Acyltransferase_3"/>
</dbReference>
<dbReference type="OrthoDB" id="290051at2"/>
<gene>
    <name evidence="3" type="ORF">SD10_14765</name>
</gene>
<keyword evidence="4" id="KW-1185">Reference proteome</keyword>
<reference evidence="3 4" key="1">
    <citation type="journal article" date="2014" name="Curr. Microbiol.">
        <title>Spirosoma radiotolerans sp. nov., a gamma-radiation-resistant bacterium isolated from gamma ray-irradiated soil.</title>
        <authorList>
            <person name="Lee J.J."/>
            <person name="Srinivasan S."/>
            <person name="Lim S."/>
            <person name="Joe M."/>
            <person name="Im S."/>
            <person name="Bae S.I."/>
            <person name="Park K.R."/>
            <person name="Han J.H."/>
            <person name="Park S.H."/>
            <person name="Joo B.M."/>
            <person name="Park S.J."/>
            <person name="Kim M.K."/>
        </authorList>
    </citation>
    <scope>NUCLEOTIDE SEQUENCE [LARGE SCALE GENOMIC DNA]</scope>
    <source>
        <strain evidence="3 4">DG5A</strain>
    </source>
</reference>
<evidence type="ECO:0000313" key="4">
    <source>
        <dbReference type="Proteomes" id="UP000033054"/>
    </source>
</evidence>
<keyword evidence="1" id="KW-1133">Transmembrane helix</keyword>
<evidence type="ECO:0000313" key="3">
    <source>
        <dbReference type="EMBL" id="AKD55976.1"/>
    </source>
</evidence>
<dbReference type="GO" id="GO:0016020">
    <property type="term" value="C:membrane"/>
    <property type="evidence" value="ECO:0007669"/>
    <property type="project" value="TreeGrafter"/>
</dbReference>
<feature type="transmembrane region" description="Helical" evidence="1">
    <location>
        <begin position="261"/>
        <end position="280"/>
    </location>
</feature>
<dbReference type="KEGG" id="srd:SD10_14765"/>
<feature type="transmembrane region" description="Helical" evidence="1">
    <location>
        <begin position="324"/>
        <end position="343"/>
    </location>
</feature>
<dbReference type="InterPro" id="IPR002656">
    <property type="entry name" value="Acyl_transf_3_dom"/>
</dbReference>
<dbReference type="GO" id="GO:0016747">
    <property type="term" value="F:acyltransferase activity, transferring groups other than amino-acyl groups"/>
    <property type="evidence" value="ECO:0007669"/>
    <property type="project" value="InterPro"/>
</dbReference>
<feature type="transmembrane region" description="Helical" evidence="1">
    <location>
        <begin position="7"/>
        <end position="26"/>
    </location>
</feature>
<protein>
    <recommendedName>
        <fullName evidence="2">Acyltransferase 3 domain-containing protein</fullName>
    </recommendedName>
</protein>
<dbReference type="PATRIC" id="fig|1379870.5.peg.3210"/>
<feature type="transmembrane region" description="Helical" evidence="1">
    <location>
        <begin position="138"/>
        <end position="154"/>
    </location>
</feature>
<proteinExistence type="predicted"/>
<dbReference type="GO" id="GO:0009103">
    <property type="term" value="P:lipopolysaccharide biosynthetic process"/>
    <property type="evidence" value="ECO:0007669"/>
    <property type="project" value="TreeGrafter"/>
</dbReference>
<feature type="transmembrane region" description="Helical" evidence="1">
    <location>
        <begin position="160"/>
        <end position="180"/>
    </location>
</feature>
<name>A0A0E3V839_9BACT</name>
<dbReference type="Proteomes" id="UP000033054">
    <property type="component" value="Chromosome"/>
</dbReference>
<feature type="transmembrane region" description="Helical" evidence="1">
    <location>
        <begin position="301"/>
        <end position="318"/>
    </location>
</feature>
<dbReference type="RefSeq" id="WP_046574662.1">
    <property type="nucleotide sequence ID" value="NZ_CP010429.1"/>
</dbReference>
<dbReference type="HOGENOM" id="CLU_005679_2_5_10"/>
<keyword evidence="1" id="KW-0812">Transmembrane</keyword>
<keyword evidence="1" id="KW-0472">Membrane</keyword>
<feature type="transmembrane region" description="Helical" evidence="1">
    <location>
        <begin position="85"/>
        <end position="104"/>
    </location>
</feature>
<feature type="transmembrane region" description="Helical" evidence="1">
    <location>
        <begin position="192"/>
        <end position="214"/>
    </location>
</feature>
<dbReference type="PANTHER" id="PTHR23028:SF53">
    <property type="entry name" value="ACYL_TRANSF_3 DOMAIN-CONTAINING PROTEIN"/>
    <property type="match status" value="1"/>
</dbReference>